<evidence type="ECO:0000313" key="2">
    <source>
        <dbReference type="Proteomes" id="UP000265520"/>
    </source>
</evidence>
<keyword evidence="2" id="KW-1185">Reference proteome</keyword>
<reference evidence="1 2" key="1">
    <citation type="journal article" date="2018" name="Front. Plant Sci.">
        <title>Red Clover (Trifolium pratense) and Zigzag Clover (T. medium) - A Picture of Genomic Similarities and Differences.</title>
        <authorList>
            <person name="Dluhosova J."/>
            <person name="Istvanek J."/>
            <person name="Nedelnik J."/>
            <person name="Repkova J."/>
        </authorList>
    </citation>
    <scope>NUCLEOTIDE SEQUENCE [LARGE SCALE GENOMIC DNA]</scope>
    <source>
        <strain evidence="2">cv. 10/8</strain>
        <tissue evidence="1">Leaf</tissue>
    </source>
</reference>
<evidence type="ECO:0000313" key="1">
    <source>
        <dbReference type="EMBL" id="MCI45775.1"/>
    </source>
</evidence>
<sequence>VGIALYRLRRERNGMLASALDLPRIQVVGGMKLVA</sequence>
<name>A0A392SD20_9FABA</name>
<feature type="non-terminal residue" evidence="1">
    <location>
        <position position="1"/>
    </location>
</feature>
<accession>A0A392SD20</accession>
<proteinExistence type="predicted"/>
<protein>
    <submittedName>
        <fullName evidence="1">Uncharacterized protein</fullName>
    </submittedName>
</protein>
<dbReference type="AlphaFoldDB" id="A0A392SD20"/>
<dbReference type="EMBL" id="LXQA010348418">
    <property type="protein sequence ID" value="MCI45775.1"/>
    <property type="molecule type" value="Genomic_DNA"/>
</dbReference>
<comment type="caution">
    <text evidence="1">The sequence shown here is derived from an EMBL/GenBank/DDBJ whole genome shotgun (WGS) entry which is preliminary data.</text>
</comment>
<organism evidence="1 2">
    <name type="scientific">Trifolium medium</name>
    <dbReference type="NCBI Taxonomy" id="97028"/>
    <lineage>
        <taxon>Eukaryota</taxon>
        <taxon>Viridiplantae</taxon>
        <taxon>Streptophyta</taxon>
        <taxon>Embryophyta</taxon>
        <taxon>Tracheophyta</taxon>
        <taxon>Spermatophyta</taxon>
        <taxon>Magnoliopsida</taxon>
        <taxon>eudicotyledons</taxon>
        <taxon>Gunneridae</taxon>
        <taxon>Pentapetalae</taxon>
        <taxon>rosids</taxon>
        <taxon>fabids</taxon>
        <taxon>Fabales</taxon>
        <taxon>Fabaceae</taxon>
        <taxon>Papilionoideae</taxon>
        <taxon>50 kb inversion clade</taxon>
        <taxon>NPAAA clade</taxon>
        <taxon>Hologalegina</taxon>
        <taxon>IRL clade</taxon>
        <taxon>Trifolieae</taxon>
        <taxon>Trifolium</taxon>
    </lineage>
</organism>
<dbReference type="Proteomes" id="UP000265520">
    <property type="component" value="Unassembled WGS sequence"/>
</dbReference>